<organism evidence="2 3">
    <name type="scientific">Cupriavidus basilensis</name>
    <dbReference type="NCBI Taxonomy" id="68895"/>
    <lineage>
        <taxon>Bacteria</taxon>
        <taxon>Pseudomonadati</taxon>
        <taxon>Pseudomonadota</taxon>
        <taxon>Betaproteobacteria</taxon>
        <taxon>Burkholderiales</taxon>
        <taxon>Burkholderiaceae</taxon>
        <taxon>Cupriavidus</taxon>
    </lineage>
</organism>
<dbReference type="NCBIfam" id="TIGR03889">
    <property type="entry name" value="nitrile_acc"/>
    <property type="match status" value="1"/>
</dbReference>
<gene>
    <name evidence="2" type="ORF">P3W85_40050</name>
</gene>
<name>A0ABT6B2H9_9BURK</name>
<dbReference type="EMBL" id="JARJLM010000651">
    <property type="protein sequence ID" value="MDF3839089.1"/>
    <property type="molecule type" value="Genomic_DNA"/>
</dbReference>
<accession>A0ABT6B2H9</accession>
<evidence type="ECO:0000313" key="2">
    <source>
        <dbReference type="EMBL" id="MDF3839089.1"/>
    </source>
</evidence>
<proteinExistence type="predicted"/>
<dbReference type="SUPFAM" id="SSF50090">
    <property type="entry name" value="Electron transport accessory proteins"/>
    <property type="match status" value="1"/>
</dbReference>
<keyword evidence="3" id="KW-1185">Reference proteome</keyword>
<evidence type="ECO:0000313" key="3">
    <source>
        <dbReference type="Proteomes" id="UP001216674"/>
    </source>
</evidence>
<dbReference type="InterPro" id="IPR008990">
    <property type="entry name" value="Elect_transpt_acc-like_dom_sf"/>
</dbReference>
<dbReference type="InterPro" id="IPR023808">
    <property type="entry name" value="Nitrile_Hydratase_acc_put"/>
</dbReference>
<comment type="caution">
    <text evidence="2">The sequence shown here is derived from an EMBL/GenBank/DDBJ whole genome shotgun (WGS) entry which is preliminary data.</text>
</comment>
<dbReference type="RefSeq" id="WP_276268876.1">
    <property type="nucleotide sequence ID" value="NZ_JARJLM010000651.1"/>
</dbReference>
<dbReference type="Pfam" id="PF21006">
    <property type="entry name" value="NHase_beta_N"/>
    <property type="match status" value="1"/>
</dbReference>
<feature type="domain" description="Nitrile hydratase beta subunit-like N-terminal" evidence="1">
    <location>
        <begin position="29"/>
        <end position="111"/>
    </location>
</feature>
<evidence type="ECO:0000259" key="1">
    <source>
        <dbReference type="Pfam" id="PF21006"/>
    </source>
</evidence>
<dbReference type="Gene3D" id="1.10.472.20">
    <property type="entry name" value="Nitrile hydratase, beta subunit"/>
    <property type="match status" value="1"/>
</dbReference>
<dbReference type="InterPro" id="IPR049054">
    <property type="entry name" value="CN_hydtase_beta-like_N"/>
</dbReference>
<protein>
    <submittedName>
        <fullName evidence="2">Nitrile hydratase accessory protein</fullName>
    </submittedName>
</protein>
<sequence>MTEPAIAATTPENLRAMRSALPALPCDSTGPVFREPWEAQAFALALALHERGAFTWPEWAASLSQVIRDAQAAGDPDNGEHYYHFWLTALERISAAKGLVDKAALLDRRGAWEAAARRTPHGQPIELG</sequence>
<dbReference type="InterPro" id="IPR042262">
    <property type="entry name" value="CN_hydtase_beta_C"/>
</dbReference>
<reference evidence="2 3" key="1">
    <citation type="submission" date="2023-03" db="EMBL/GenBank/DDBJ databases">
        <title>Draft assemblies of triclosan tolerant bacteria isolated from returned activated sludge.</title>
        <authorList>
            <person name="Van Hamelsveld S."/>
        </authorList>
    </citation>
    <scope>NUCLEOTIDE SEQUENCE [LARGE SCALE GENOMIC DNA]</scope>
    <source>
        <strain evidence="2 3">GW210010_S58</strain>
    </source>
</reference>
<dbReference type="Proteomes" id="UP001216674">
    <property type="component" value="Unassembled WGS sequence"/>
</dbReference>